<protein>
    <submittedName>
        <fullName evidence="1">Uncharacterized protein</fullName>
    </submittedName>
</protein>
<sequence length="162" mass="18107">MAYILRTLLACQEGMCRRSDGTYPYNSKHTAYDGFIDILLTASSEITLTSLRPNLTACRGSGSPSRRAVRDRDQDATATVVVQRFSEDLILCMAGMPLEGGASDARRAEEEEEEDVPMPDAWHLNKDAKALGHPQVFSTAKGFWRQEVGKETYFDIPHHPSW</sequence>
<name>A0A177EZ99_9EURO</name>
<evidence type="ECO:0000313" key="1">
    <source>
        <dbReference type="EMBL" id="OAG36269.1"/>
    </source>
</evidence>
<organism evidence="1 2">
    <name type="scientific">Fonsecaea monophora</name>
    <dbReference type="NCBI Taxonomy" id="254056"/>
    <lineage>
        <taxon>Eukaryota</taxon>
        <taxon>Fungi</taxon>
        <taxon>Dikarya</taxon>
        <taxon>Ascomycota</taxon>
        <taxon>Pezizomycotina</taxon>
        <taxon>Eurotiomycetes</taxon>
        <taxon>Chaetothyriomycetidae</taxon>
        <taxon>Chaetothyriales</taxon>
        <taxon>Herpotrichiellaceae</taxon>
        <taxon>Fonsecaea</taxon>
    </lineage>
</organism>
<comment type="caution">
    <text evidence="1">The sequence shown here is derived from an EMBL/GenBank/DDBJ whole genome shotgun (WGS) entry which is preliminary data.</text>
</comment>
<dbReference type="RefSeq" id="XP_022508221.1">
    <property type="nucleotide sequence ID" value="XM_022659444.1"/>
</dbReference>
<dbReference type="Proteomes" id="UP000077002">
    <property type="component" value="Unassembled WGS sequence"/>
</dbReference>
<accession>A0A177EZ99</accession>
<gene>
    <name evidence="1" type="ORF">AYO21_09511</name>
</gene>
<dbReference type="GeneID" id="34604644"/>
<proteinExistence type="predicted"/>
<dbReference type="EMBL" id="LVKK01000095">
    <property type="protein sequence ID" value="OAG36269.1"/>
    <property type="molecule type" value="Genomic_DNA"/>
</dbReference>
<reference evidence="1 2" key="1">
    <citation type="submission" date="2016-03" db="EMBL/GenBank/DDBJ databases">
        <title>Draft genome sequence of the Fonsecaea monophora CBS 269.37.</title>
        <authorList>
            <person name="Bombassaro A."/>
            <person name="Vinicius W.A."/>
            <person name="De Hoog S."/>
            <person name="Sun J."/>
            <person name="Souza E.M."/>
            <person name="Raittz R.T."/>
            <person name="Costa F."/>
            <person name="Leao A.C."/>
            <person name="Tadra-Sfeir M.Z."/>
            <person name="Baura V."/>
            <person name="Balsanelli E."/>
            <person name="Pedrosa F.O."/>
            <person name="Moreno L.F."/>
            <person name="Steffens M.B."/>
            <person name="Xi L."/>
            <person name="Bocca A.L."/>
            <person name="Felipe M.S."/>
            <person name="Teixeira M."/>
            <person name="Telles Filho F.Q."/>
            <person name="Azevedo C.M."/>
            <person name="Gomes R."/>
            <person name="Vicente V.A."/>
        </authorList>
    </citation>
    <scope>NUCLEOTIDE SEQUENCE [LARGE SCALE GENOMIC DNA]</scope>
    <source>
        <strain evidence="1 2">CBS 269.37</strain>
    </source>
</reference>
<dbReference type="AlphaFoldDB" id="A0A177EZ99"/>
<evidence type="ECO:0000313" key="2">
    <source>
        <dbReference type="Proteomes" id="UP000077002"/>
    </source>
</evidence>
<keyword evidence="2" id="KW-1185">Reference proteome</keyword>